<feature type="transmembrane region" description="Helical" evidence="1">
    <location>
        <begin position="134"/>
        <end position="156"/>
    </location>
</feature>
<keyword evidence="1" id="KW-0472">Membrane</keyword>
<evidence type="ECO:0000313" key="2">
    <source>
        <dbReference type="EMBL" id="KPG17967.1"/>
    </source>
</evidence>
<dbReference type="Pfam" id="PF04306">
    <property type="entry name" value="DUF456"/>
    <property type="match status" value="1"/>
</dbReference>
<dbReference type="STRING" id="83262.BAB75_25915"/>
<evidence type="ECO:0000313" key="6">
    <source>
        <dbReference type="Proteomes" id="UP000037962"/>
    </source>
</evidence>
<evidence type="ECO:0000313" key="3">
    <source>
        <dbReference type="EMBL" id="KPG23580.1"/>
    </source>
</evidence>
<dbReference type="EMBL" id="LJFO01000001">
    <property type="protein sequence ID" value="KPG17967.1"/>
    <property type="molecule type" value="Genomic_DNA"/>
</dbReference>
<dbReference type="InterPro" id="IPR007403">
    <property type="entry name" value="DUF456"/>
</dbReference>
<reference evidence="5 6" key="1">
    <citation type="submission" date="2015-09" db="EMBL/GenBank/DDBJ databases">
        <title>Genome Sequences of Mycobacterium immunogenum Isolates, Recuperated from a Chloraminated Drinking Water Distribution System Simulator Subjected to Episodes of Nitrification.</title>
        <authorList>
            <person name="Gomez-Alvarez V."/>
            <person name="Revetta R.P."/>
        </authorList>
    </citation>
    <scope>NUCLEOTIDE SEQUENCE [LARGE SCALE GENOMIC DNA]</scope>
    <source>
        <strain evidence="2 5">H008</strain>
        <strain evidence="3 6">H076</strain>
    </source>
</reference>
<dbReference type="KEGG" id="miz:BAB75_25915"/>
<dbReference type="Proteomes" id="UP000037843">
    <property type="component" value="Unassembled WGS sequence"/>
</dbReference>
<evidence type="ECO:0000313" key="4">
    <source>
        <dbReference type="EMBL" id="OAT69939.1"/>
    </source>
</evidence>
<keyword evidence="1" id="KW-1133">Transmembrane helix</keyword>
<evidence type="ECO:0000313" key="7">
    <source>
        <dbReference type="Proteomes" id="UP000186919"/>
    </source>
</evidence>
<dbReference type="EMBL" id="LQYE01000001">
    <property type="protein sequence ID" value="OAT69939.1"/>
    <property type="molecule type" value="Genomic_DNA"/>
</dbReference>
<name>A0A0N1CEJ8_9MYCO</name>
<keyword evidence="1" id="KW-0812">Transmembrane</keyword>
<evidence type="ECO:0008006" key="8">
    <source>
        <dbReference type="Google" id="ProtNLM"/>
    </source>
</evidence>
<feature type="transmembrane region" description="Helical" evidence="1">
    <location>
        <begin position="6"/>
        <end position="35"/>
    </location>
</feature>
<keyword evidence="6" id="KW-1185">Reference proteome</keyword>
<gene>
    <name evidence="2" type="ORF">AN908_02130</name>
    <name evidence="3" type="ORF">AN912_28485</name>
    <name evidence="4" type="ORF">AWB85_00585</name>
</gene>
<dbReference type="Proteomes" id="UP000037962">
    <property type="component" value="Unassembled WGS sequence"/>
</dbReference>
<dbReference type="EMBL" id="LJFS01000064">
    <property type="protein sequence ID" value="KPG23580.1"/>
    <property type="molecule type" value="Genomic_DNA"/>
</dbReference>
<organism evidence="4 7">
    <name type="scientific">Mycobacteroides immunogenum</name>
    <dbReference type="NCBI Taxonomy" id="83262"/>
    <lineage>
        <taxon>Bacteria</taxon>
        <taxon>Bacillati</taxon>
        <taxon>Actinomycetota</taxon>
        <taxon>Actinomycetes</taxon>
        <taxon>Mycobacteriales</taxon>
        <taxon>Mycobacteriaceae</taxon>
        <taxon>Mycobacteroides</taxon>
    </lineage>
</organism>
<dbReference type="PATRIC" id="fig|83262.10.peg.4817"/>
<dbReference type="GeneID" id="45767312"/>
<comment type="caution">
    <text evidence="4">The sequence shown here is derived from an EMBL/GenBank/DDBJ whole genome shotgun (WGS) entry which is preliminary data.</text>
</comment>
<accession>A0A0N1CEJ8</accession>
<dbReference type="Proteomes" id="UP000186919">
    <property type="component" value="Unassembled WGS sequence"/>
</dbReference>
<feature type="transmembrane region" description="Helical" evidence="1">
    <location>
        <begin position="47"/>
        <end position="68"/>
    </location>
</feature>
<reference evidence="4 7" key="2">
    <citation type="submission" date="2016-01" db="EMBL/GenBank/DDBJ databases">
        <title>Mycobacterium immunogenum strain CD11_6 genome sequencing and assembly.</title>
        <authorList>
            <person name="Kaur G."/>
            <person name="Nair G.R."/>
            <person name="Mayilraj S."/>
        </authorList>
    </citation>
    <scope>NUCLEOTIDE SEQUENCE [LARGE SCALE GENOMIC DNA]</scope>
    <source>
        <strain evidence="4 7">CD11-6</strain>
    </source>
</reference>
<evidence type="ECO:0000313" key="5">
    <source>
        <dbReference type="Proteomes" id="UP000037843"/>
    </source>
</evidence>
<feature type="transmembrane region" description="Helical" evidence="1">
    <location>
        <begin position="88"/>
        <end position="113"/>
    </location>
</feature>
<proteinExistence type="predicted"/>
<protein>
    <recommendedName>
        <fullName evidence="8">DUF456 domain-containing protein</fullName>
    </recommendedName>
</protein>
<dbReference type="AlphaFoldDB" id="A0A0N1CEJ8"/>
<sequence length="159" mass="16106">MSVGGLLLVALGIAIGMVGIVVPMVPGTGLVVLSIGAWALVESTTKAWVVLGIVVALAAATIVVKYVWPAARMREAGVPTLSLVLGGIAAIIGFFVIPVVGLVIGFVLGIYLAEFIRRRSQGQAWAATVTAVKAVATSIGIEMVGAMVSAGIWLGAVLV</sequence>
<dbReference type="RefSeq" id="WP_043076177.1">
    <property type="nucleotide sequence ID" value="NZ_CP011530.1"/>
</dbReference>
<evidence type="ECO:0000256" key="1">
    <source>
        <dbReference type="SAM" id="Phobius"/>
    </source>
</evidence>